<dbReference type="PANTHER" id="PTHR37422:SF23">
    <property type="entry name" value="TEICHURONIC ACID BIOSYNTHESIS PROTEIN TUAE"/>
    <property type="match status" value="1"/>
</dbReference>
<feature type="transmembrane region" description="Helical" evidence="5">
    <location>
        <begin position="240"/>
        <end position="259"/>
    </location>
</feature>
<dbReference type="InterPro" id="IPR051533">
    <property type="entry name" value="WaaL-like"/>
</dbReference>
<evidence type="ECO:0000259" key="6">
    <source>
        <dbReference type="Pfam" id="PF04932"/>
    </source>
</evidence>
<accession>A0A7W9SPL4</accession>
<feature type="transmembrane region" description="Helical" evidence="5">
    <location>
        <begin position="218"/>
        <end position="234"/>
    </location>
</feature>
<keyword evidence="8" id="KW-1185">Reference proteome</keyword>
<evidence type="ECO:0000313" key="8">
    <source>
        <dbReference type="Proteomes" id="UP000520814"/>
    </source>
</evidence>
<protein>
    <submittedName>
        <fullName evidence="7">O-antigen ligase</fullName>
    </submittedName>
</protein>
<feature type="transmembrane region" description="Helical" evidence="5">
    <location>
        <begin position="442"/>
        <end position="460"/>
    </location>
</feature>
<feature type="transmembrane region" description="Helical" evidence="5">
    <location>
        <begin position="39"/>
        <end position="56"/>
    </location>
</feature>
<evidence type="ECO:0000256" key="5">
    <source>
        <dbReference type="SAM" id="Phobius"/>
    </source>
</evidence>
<evidence type="ECO:0000256" key="3">
    <source>
        <dbReference type="ARBA" id="ARBA00022989"/>
    </source>
</evidence>
<proteinExistence type="predicted"/>
<dbReference type="InterPro" id="IPR007016">
    <property type="entry name" value="O-antigen_ligase-rel_domated"/>
</dbReference>
<feature type="transmembrane region" description="Helical" evidence="5">
    <location>
        <begin position="415"/>
        <end position="436"/>
    </location>
</feature>
<feature type="transmembrane region" description="Helical" evidence="5">
    <location>
        <begin position="95"/>
        <end position="112"/>
    </location>
</feature>
<feature type="transmembrane region" description="Helical" evidence="5">
    <location>
        <begin position="146"/>
        <end position="165"/>
    </location>
</feature>
<feature type="transmembrane region" description="Helical" evidence="5">
    <location>
        <begin position="472"/>
        <end position="491"/>
    </location>
</feature>
<feature type="transmembrane region" description="Helical" evidence="5">
    <location>
        <begin position="280"/>
        <end position="300"/>
    </location>
</feature>
<dbReference type="Proteomes" id="UP000520814">
    <property type="component" value="Unassembled WGS sequence"/>
</dbReference>
<feature type="transmembrane region" description="Helical" evidence="5">
    <location>
        <begin position="185"/>
        <end position="206"/>
    </location>
</feature>
<organism evidence="7 8">
    <name type="scientific">Armatimonas rosea</name>
    <dbReference type="NCBI Taxonomy" id="685828"/>
    <lineage>
        <taxon>Bacteria</taxon>
        <taxon>Bacillati</taxon>
        <taxon>Armatimonadota</taxon>
        <taxon>Armatimonadia</taxon>
        <taxon>Armatimonadales</taxon>
        <taxon>Armatimonadaceae</taxon>
        <taxon>Armatimonas</taxon>
    </lineage>
</organism>
<reference evidence="7 8" key="1">
    <citation type="submission" date="2020-08" db="EMBL/GenBank/DDBJ databases">
        <title>Genomic Encyclopedia of Type Strains, Phase IV (KMG-IV): sequencing the most valuable type-strain genomes for metagenomic binning, comparative biology and taxonomic classification.</title>
        <authorList>
            <person name="Goeker M."/>
        </authorList>
    </citation>
    <scope>NUCLEOTIDE SEQUENCE [LARGE SCALE GENOMIC DNA]</scope>
    <source>
        <strain evidence="7 8">DSM 23562</strain>
    </source>
</reference>
<evidence type="ECO:0000313" key="7">
    <source>
        <dbReference type="EMBL" id="MBB6050471.1"/>
    </source>
</evidence>
<feature type="transmembrane region" description="Helical" evidence="5">
    <location>
        <begin position="62"/>
        <end position="83"/>
    </location>
</feature>
<sequence>MSQAPDPWERREVERARFRKKQGEPRDLFDELQRNQRPLGLLFFLALLLLAEVPLIEARGRLYLSMGATIGLLFVLASCRDYSEPLIHFFKRLPNIVWLVGLLYGMASFFWAPNTTVATGELVRLLAGAGAYLVAAYTLKDRRELGVVLGGVICLGCGIALYDIAHFAQKTGLQSGHFSANNLSILGTHESVGSLLALLLPLALTLGLSRAIEERGRLLAQAASLVLGFAWIMVRCRSAWLGGIVALLVMGFLVWRYPLSERTTKRQGRQSWKENLTSPLVLVVAALVVMALVGGVAPLLSRRAAALINPLEDGSLGVRLVMWKGALQMLSLKPVLGWGLGGYLILQGRWTHLGDAPEQVLLYGTGHQNIAHNYYLQWAAETGGIGLLLFVLTMFCLLGYAAKALPRLAQGWEKTLLIACFATLLGALAEVAGSPAFQFCGVWAIFWTLAGILLASARLADPEPKLQRELPTLGAGAVFAVLVCAGGLWLGKRVWDPRGEPRGVFQLVEQSKGPYHPGETLRWRALYRTSQGAELPTHPGTEWVAPVWFEQAPGSVPRPVQSQEWALHRVAKDTTTGYSELSLRLPPAETGMVQVQAVYQDSFGRTYSASRVADVTK</sequence>
<name>A0A7W9SPL4_ARMRO</name>
<feature type="domain" description="O-antigen ligase-related" evidence="6">
    <location>
        <begin position="223"/>
        <end position="391"/>
    </location>
</feature>
<dbReference type="Pfam" id="PF04932">
    <property type="entry name" value="Wzy_C"/>
    <property type="match status" value="1"/>
</dbReference>
<evidence type="ECO:0000256" key="2">
    <source>
        <dbReference type="ARBA" id="ARBA00022692"/>
    </source>
</evidence>
<dbReference type="EMBL" id="JACHGW010000002">
    <property type="protein sequence ID" value="MBB6050471.1"/>
    <property type="molecule type" value="Genomic_DNA"/>
</dbReference>
<keyword evidence="3 5" id="KW-1133">Transmembrane helix</keyword>
<keyword evidence="2 5" id="KW-0812">Transmembrane</keyword>
<dbReference type="PANTHER" id="PTHR37422">
    <property type="entry name" value="TEICHURONIC ACID BIOSYNTHESIS PROTEIN TUAE"/>
    <property type="match status" value="1"/>
</dbReference>
<evidence type="ECO:0000256" key="4">
    <source>
        <dbReference type="ARBA" id="ARBA00023136"/>
    </source>
</evidence>
<dbReference type="GO" id="GO:0016874">
    <property type="term" value="F:ligase activity"/>
    <property type="evidence" value="ECO:0007669"/>
    <property type="project" value="UniProtKB-KW"/>
</dbReference>
<keyword evidence="7" id="KW-0436">Ligase</keyword>
<feature type="transmembrane region" description="Helical" evidence="5">
    <location>
        <begin position="384"/>
        <end position="403"/>
    </location>
</feature>
<dbReference type="RefSeq" id="WP_184195489.1">
    <property type="nucleotide sequence ID" value="NZ_JACHGW010000002.1"/>
</dbReference>
<feature type="transmembrane region" description="Helical" evidence="5">
    <location>
        <begin position="118"/>
        <end position="139"/>
    </location>
</feature>
<dbReference type="AlphaFoldDB" id="A0A7W9SPL4"/>
<evidence type="ECO:0000256" key="1">
    <source>
        <dbReference type="ARBA" id="ARBA00004141"/>
    </source>
</evidence>
<dbReference type="GO" id="GO:0016020">
    <property type="term" value="C:membrane"/>
    <property type="evidence" value="ECO:0007669"/>
    <property type="project" value="UniProtKB-SubCell"/>
</dbReference>
<comment type="caution">
    <text evidence="7">The sequence shown here is derived from an EMBL/GenBank/DDBJ whole genome shotgun (WGS) entry which is preliminary data.</text>
</comment>
<comment type="subcellular location">
    <subcellularLocation>
        <location evidence="1">Membrane</location>
        <topology evidence="1">Multi-pass membrane protein</topology>
    </subcellularLocation>
</comment>
<gene>
    <name evidence="7" type="ORF">HNQ39_002262</name>
</gene>
<keyword evidence="4 5" id="KW-0472">Membrane</keyword>